<keyword evidence="3" id="KW-1003">Cell membrane</keyword>
<keyword evidence="7 10" id="KW-0406">Ion transport</keyword>
<keyword evidence="10" id="KW-0997">Cell inner membrane</keyword>
<organism evidence="12 13">
    <name type="scientific">Sulfurisoma sediminicola</name>
    <dbReference type="NCBI Taxonomy" id="1381557"/>
    <lineage>
        <taxon>Bacteria</taxon>
        <taxon>Pseudomonadati</taxon>
        <taxon>Pseudomonadota</taxon>
        <taxon>Betaproteobacteria</taxon>
        <taxon>Nitrosomonadales</taxon>
        <taxon>Sterolibacteriaceae</taxon>
        <taxon>Sulfurisoma</taxon>
    </lineage>
</organism>
<feature type="transmembrane region" description="Helical" evidence="10">
    <location>
        <begin position="158"/>
        <end position="175"/>
    </location>
</feature>
<evidence type="ECO:0000256" key="6">
    <source>
        <dbReference type="ARBA" id="ARBA00023053"/>
    </source>
</evidence>
<dbReference type="RefSeq" id="WP_121241530.1">
    <property type="nucleotide sequence ID" value="NZ_BHVV01000006.1"/>
</dbReference>
<evidence type="ECO:0000256" key="3">
    <source>
        <dbReference type="ARBA" id="ARBA00022475"/>
    </source>
</evidence>
<dbReference type="InterPro" id="IPR004705">
    <property type="entry name" value="Cation/H_exchanger_CPA1_bac"/>
</dbReference>
<feature type="transmembrane region" description="Helical" evidence="10">
    <location>
        <begin position="113"/>
        <end position="138"/>
    </location>
</feature>
<name>A0A497XE80_9PROT</name>
<comment type="subcellular location">
    <subcellularLocation>
        <location evidence="10">Cell inner membrane</location>
        <topology evidence="10">Multi-pass membrane protein</topology>
    </subcellularLocation>
    <subcellularLocation>
        <location evidence="1">Cell membrane</location>
        <topology evidence="1">Multi-pass membrane protein</topology>
    </subcellularLocation>
</comment>
<dbReference type="GO" id="GO:0098719">
    <property type="term" value="P:sodium ion import across plasma membrane"/>
    <property type="evidence" value="ECO:0007669"/>
    <property type="project" value="TreeGrafter"/>
</dbReference>
<keyword evidence="2 10" id="KW-0813">Transport</keyword>
<comment type="function">
    <text evidence="10">Na(+)/H(+) antiporter that extrudes sodium in exchange for external protons.</text>
</comment>
<feature type="transmembrane region" description="Helical" evidence="10">
    <location>
        <begin position="54"/>
        <end position="73"/>
    </location>
</feature>
<dbReference type="Gene3D" id="6.10.140.1330">
    <property type="match status" value="1"/>
</dbReference>
<keyword evidence="8 10" id="KW-0472">Membrane</keyword>
<evidence type="ECO:0000256" key="1">
    <source>
        <dbReference type="ARBA" id="ARBA00004651"/>
    </source>
</evidence>
<dbReference type="PANTHER" id="PTHR10110:SF86">
    <property type="entry name" value="SODIUM_HYDROGEN EXCHANGER 7"/>
    <property type="match status" value="1"/>
</dbReference>
<feature type="domain" description="Cation/H+ exchanger transmembrane" evidence="11">
    <location>
        <begin position="12"/>
        <end position="405"/>
    </location>
</feature>
<feature type="transmembrane region" description="Helical" evidence="10">
    <location>
        <begin position="305"/>
        <end position="326"/>
    </location>
</feature>
<reference evidence="12 13" key="1">
    <citation type="submission" date="2018-10" db="EMBL/GenBank/DDBJ databases">
        <title>Genomic Encyclopedia of Type Strains, Phase IV (KMG-IV): sequencing the most valuable type-strain genomes for metagenomic binning, comparative biology and taxonomic classification.</title>
        <authorList>
            <person name="Goeker M."/>
        </authorList>
    </citation>
    <scope>NUCLEOTIDE SEQUENCE [LARGE SCALE GENOMIC DNA]</scope>
    <source>
        <strain evidence="12 13">DSM 26916</strain>
    </source>
</reference>
<gene>
    <name evidence="12" type="ORF">DFR35_1680</name>
</gene>
<feature type="transmembrane region" description="Helical" evidence="10">
    <location>
        <begin position="28"/>
        <end position="45"/>
    </location>
</feature>
<evidence type="ECO:0000256" key="8">
    <source>
        <dbReference type="ARBA" id="ARBA00023136"/>
    </source>
</evidence>
<evidence type="ECO:0000256" key="7">
    <source>
        <dbReference type="ARBA" id="ARBA00023065"/>
    </source>
</evidence>
<dbReference type="Proteomes" id="UP000268908">
    <property type="component" value="Unassembled WGS sequence"/>
</dbReference>
<keyword evidence="4 10" id="KW-0812">Transmembrane</keyword>
<dbReference type="InterPro" id="IPR018422">
    <property type="entry name" value="Cation/H_exchanger_CPA1"/>
</dbReference>
<keyword evidence="5 10" id="KW-1133">Transmembrane helix</keyword>
<dbReference type="Pfam" id="PF00999">
    <property type="entry name" value="Na_H_Exchanger"/>
    <property type="match status" value="1"/>
</dbReference>
<dbReference type="GO" id="GO:0005886">
    <property type="term" value="C:plasma membrane"/>
    <property type="evidence" value="ECO:0007669"/>
    <property type="project" value="UniProtKB-SubCell"/>
</dbReference>
<feature type="transmembrane region" description="Helical" evidence="10">
    <location>
        <begin position="381"/>
        <end position="404"/>
    </location>
</feature>
<evidence type="ECO:0000256" key="2">
    <source>
        <dbReference type="ARBA" id="ARBA00022448"/>
    </source>
</evidence>
<evidence type="ECO:0000259" key="11">
    <source>
        <dbReference type="Pfam" id="PF00999"/>
    </source>
</evidence>
<dbReference type="OrthoDB" id="9809206at2"/>
<accession>A0A497XE80</accession>
<protein>
    <submittedName>
        <fullName evidence="12">Sodium/proton antiporter (CPA1 family)</fullName>
    </submittedName>
</protein>
<dbReference type="GO" id="GO:0015386">
    <property type="term" value="F:potassium:proton antiporter activity"/>
    <property type="evidence" value="ECO:0007669"/>
    <property type="project" value="TreeGrafter"/>
</dbReference>
<evidence type="ECO:0000256" key="9">
    <source>
        <dbReference type="ARBA" id="ARBA00023201"/>
    </source>
</evidence>
<dbReference type="PANTHER" id="PTHR10110">
    <property type="entry name" value="SODIUM/HYDROGEN EXCHANGER"/>
    <property type="match status" value="1"/>
</dbReference>
<evidence type="ECO:0000256" key="10">
    <source>
        <dbReference type="RuleBase" id="RU366002"/>
    </source>
</evidence>
<feature type="transmembrane region" description="Helical" evidence="10">
    <location>
        <begin position="265"/>
        <end position="285"/>
    </location>
</feature>
<keyword evidence="9 10" id="KW-0739">Sodium transport</keyword>
<dbReference type="EMBL" id="RCCI01000005">
    <property type="protein sequence ID" value="RLJ65024.1"/>
    <property type="molecule type" value="Genomic_DNA"/>
</dbReference>
<keyword evidence="10" id="KW-0050">Antiport</keyword>
<feature type="transmembrane region" description="Helical" evidence="10">
    <location>
        <begin position="347"/>
        <end position="369"/>
    </location>
</feature>
<feature type="transmembrane region" description="Helical" evidence="10">
    <location>
        <begin position="221"/>
        <end position="245"/>
    </location>
</feature>
<keyword evidence="13" id="KW-1185">Reference proteome</keyword>
<dbReference type="NCBIfam" id="TIGR00831">
    <property type="entry name" value="a_cpa1"/>
    <property type="match status" value="1"/>
</dbReference>
<evidence type="ECO:0000313" key="13">
    <source>
        <dbReference type="Proteomes" id="UP000268908"/>
    </source>
</evidence>
<comment type="similarity">
    <text evidence="10">Belongs to the monovalent cation:proton antiporter 1 (CPA1) transporter (TC 2.A.36) family.</text>
</comment>
<evidence type="ECO:0000313" key="12">
    <source>
        <dbReference type="EMBL" id="RLJ65024.1"/>
    </source>
</evidence>
<feature type="transmembrane region" description="Helical" evidence="10">
    <location>
        <begin position="85"/>
        <end position="106"/>
    </location>
</feature>
<comment type="caution">
    <text evidence="12">The sequence shown here is derived from an EMBL/GenBank/DDBJ whole genome shotgun (WGS) entry which is preliminary data.</text>
</comment>
<keyword evidence="6 10" id="KW-0915">Sodium</keyword>
<proteinExistence type="inferred from homology"/>
<dbReference type="AlphaFoldDB" id="A0A497XE80"/>
<feature type="transmembrane region" description="Helical" evidence="10">
    <location>
        <begin position="182"/>
        <end position="201"/>
    </location>
</feature>
<evidence type="ECO:0000256" key="4">
    <source>
        <dbReference type="ARBA" id="ARBA00022692"/>
    </source>
</evidence>
<dbReference type="InterPro" id="IPR006153">
    <property type="entry name" value="Cation/H_exchanger_TM"/>
</dbReference>
<sequence>MLLLELVLLLLLCAVVLGWIARRLSFPYPIALVAGGLALGFIPKLPQFPFDPQVILVLVLPPILYQAALLTSWNDFKANIRPIGLLAIGLVIATTLIVGAALKFVVPEVPWAAAFVFGAIVSPPDAVAATAILSRLNIPRRIVTVLEGESLVNDASGLVIYKFAIAAVLTGAFSLADAGVQFVGVAVGGIAIGLALAYASIEIHRRLGDPMLEMLVSLIVPYFTYVVAESVHASGVLAVVAAGIVRGRHSPEIVSAEMRILARSVWNIFVFMLNTLVFMLIGLQMSDVLENLAHYSAAQLIGGGLFVSAVAIAVRFAWVYPVAYLPRWLSGSLREGDANFRKRELGIMSWCGMRGIVSLAAALALPVALPNGEPFPQRDLIIFLTFFVIAVTLVGQGLTLPALIRKLKVGSNWSLKDEQQRVRAAMSAAALAAIEEMLAAEGVPTEWADQLRTVIADRIALLAPDDTDATPRAELLARVRRAAIQAERRELIRLWRASEISDEVMHHLEEILDYQEARL</sequence>
<evidence type="ECO:0000256" key="5">
    <source>
        <dbReference type="ARBA" id="ARBA00022989"/>
    </source>
</evidence>
<dbReference type="GO" id="GO:0051453">
    <property type="term" value="P:regulation of intracellular pH"/>
    <property type="evidence" value="ECO:0007669"/>
    <property type="project" value="TreeGrafter"/>
</dbReference>
<dbReference type="GO" id="GO:0015385">
    <property type="term" value="F:sodium:proton antiporter activity"/>
    <property type="evidence" value="ECO:0007669"/>
    <property type="project" value="InterPro"/>
</dbReference>